<evidence type="ECO:0000313" key="3">
    <source>
        <dbReference type="EMBL" id="KDF00004.1"/>
    </source>
</evidence>
<dbReference type="GO" id="GO:0003824">
    <property type="term" value="F:catalytic activity"/>
    <property type="evidence" value="ECO:0007669"/>
    <property type="project" value="UniProtKB-ARBA"/>
</dbReference>
<dbReference type="RefSeq" id="WP_051660053.1">
    <property type="nucleotide sequence ID" value="NZ_JALN02000001.1"/>
</dbReference>
<dbReference type="InterPro" id="IPR001753">
    <property type="entry name" value="Enoyl-CoA_hydra/iso"/>
</dbReference>
<keyword evidence="4" id="KW-1185">Reference proteome</keyword>
<protein>
    <submittedName>
        <fullName evidence="3">Crotonase</fullName>
    </submittedName>
</protein>
<dbReference type="Gene3D" id="1.10.12.10">
    <property type="entry name" value="Lyase 2-enoyl-coa Hydratase, Chain A, domain 2"/>
    <property type="match status" value="1"/>
</dbReference>
<evidence type="ECO:0000256" key="2">
    <source>
        <dbReference type="SAM" id="MobiDB-lite"/>
    </source>
</evidence>
<evidence type="ECO:0000256" key="1">
    <source>
        <dbReference type="ARBA" id="ARBA00005254"/>
    </source>
</evidence>
<dbReference type="Pfam" id="PF00378">
    <property type="entry name" value="ECH_1"/>
    <property type="match status" value="1"/>
</dbReference>
<proteinExistence type="inferred from homology"/>
<dbReference type="EMBL" id="JALN02000001">
    <property type="protein sequence ID" value="KDF00004.1"/>
    <property type="molecule type" value="Genomic_DNA"/>
</dbReference>
<dbReference type="CDD" id="cd06558">
    <property type="entry name" value="crotonase-like"/>
    <property type="match status" value="1"/>
</dbReference>
<dbReference type="PANTHER" id="PTHR43802">
    <property type="entry name" value="ENOYL-COA HYDRATASE"/>
    <property type="match status" value="1"/>
</dbReference>
<dbReference type="eggNOG" id="COG1024">
    <property type="taxonomic scope" value="Bacteria"/>
</dbReference>
<reference evidence="3" key="1">
    <citation type="submission" date="2014-05" db="EMBL/GenBank/DDBJ databases">
        <title>Genome sequence of Mycobacterium aromaticivorans strain JS19b1T (= DSM 45407T).</title>
        <authorList>
            <person name="Kwak Y."/>
            <person name="Park G.-S."/>
            <person name="Li Q.X."/>
            <person name="Lee S.-E."/>
            <person name="Shin J.-H."/>
        </authorList>
    </citation>
    <scope>NUCLEOTIDE SEQUENCE [LARGE SCALE GENOMIC DNA]</scope>
    <source>
        <strain evidence="3">JS19b1</strain>
    </source>
</reference>
<organism evidence="3 4">
    <name type="scientific">Mycolicibacterium aromaticivorans JS19b1 = JCM 16368</name>
    <dbReference type="NCBI Taxonomy" id="1440774"/>
    <lineage>
        <taxon>Bacteria</taxon>
        <taxon>Bacillati</taxon>
        <taxon>Actinomycetota</taxon>
        <taxon>Actinomycetes</taxon>
        <taxon>Mycobacteriales</taxon>
        <taxon>Mycobacteriaceae</taxon>
        <taxon>Mycolicibacterium</taxon>
    </lineage>
</organism>
<sequence>MSNDATTIALDVDDSGVALITLNGPDRLNAFSADTARQLGQAYRRCDADDAVRVVVVTGAGRAFCAGADMTAAAAAFDTPGQGFSASPIEPPAWRVRKLVIAAINGAAIGIGLTLALQCDIRLVAEDAKLAIPQVRRGMIGDCAVHSTLKRAVGLAVAADILLTGRTFTGREAVTLGIASRALPAGEVLPTALELARDVALAANPASVAYSKRLLWTETDIDAVADEETTVHLKLMGGPDAAEGPAAWREKRPPVWRSTAGETGDPA</sequence>
<gene>
    <name evidence="3" type="ORF">Y900_013915</name>
</gene>
<dbReference type="InterPro" id="IPR029045">
    <property type="entry name" value="ClpP/crotonase-like_dom_sf"/>
</dbReference>
<comment type="caution">
    <text evidence="3">The sequence shown here is derived from an EMBL/GenBank/DDBJ whole genome shotgun (WGS) entry which is preliminary data.</text>
</comment>
<dbReference type="SUPFAM" id="SSF52096">
    <property type="entry name" value="ClpP/crotonase"/>
    <property type="match status" value="1"/>
</dbReference>
<comment type="similarity">
    <text evidence="1">Belongs to the enoyl-CoA hydratase/isomerase family.</text>
</comment>
<evidence type="ECO:0000313" key="4">
    <source>
        <dbReference type="Proteomes" id="UP000022835"/>
    </source>
</evidence>
<dbReference type="STRING" id="1440774.Y900_013915"/>
<dbReference type="Gene3D" id="3.90.226.10">
    <property type="entry name" value="2-enoyl-CoA Hydratase, Chain A, domain 1"/>
    <property type="match status" value="1"/>
</dbReference>
<dbReference type="InterPro" id="IPR014748">
    <property type="entry name" value="Enoyl-CoA_hydra_C"/>
</dbReference>
<dbReference type="Proteomes" id="UP000022835">
    <property type="component" value="Unassembled WGS sequence"/>
</dbReference>
<name>A0A064CMQ2_9MYCO</name>
<dbReference type="AlphaFoldDB" id="A0A064CMQ2"/>
<feature type="region of interest" description="Disordered" evidence="2">
    <location>
        <begin position="237"/>
        <end position="267"/>
    </location>
</feature>
<accession>A0A064CMQ2</accession>
<dbReference type="PANTHER" id="PTHR43802:SF1">
    <property type="entry name" value="IP11341P-RELATED"/>
    <property type="match status" value="1"/>
</dbReference>